<feature type="domain" description="C2H2-type" evidence="8">
    <location>
        <begin position="425"/>
        <end position="453"/>
    </location>
</feature>
<dbReference type="OrthoDB" id="10039931at2759"/>
<sequence>MSWPCKLAVAVQHFSASLPAPVVTASNSSCSSDCSCNCKCCSGLIQKYVSFDEEATSSGGLVQKMVRFSTTDMMRLLRVAQSCENFWSNKYHKVDLLSDYKALGAAFEAQPSATNIAQLEQIMDTITSGYRRAVAKLNDSESCTALRSTAAAPIIPGLRCGCEDCAQMPWRRLQQLEAHQWQHKPSDNLHCRLCYRRFFLQHNLLSYRTRRTKRDVAGPLLENETYKLMLSVQQQQELAEQLEQLPLVEELHVRMPRDSYSNYVLESKVRVPPAPRKRCPLSACPQCNHSYPYSYSHQLHRQKQHAISQCNRRWHCTSCTRNFHTRRIYMQHLQRVRNACRLRLRRFKCSSCKGRFQLERSLRAHVALAHMRSFSCLICKLPSQSRCCDKHSREEAREANRARMQRRRLELGLPPRPEPKPPIRAACSICQKEFLNTFLLNIHVKRIHLKQKDFICETCGKEFYCKKEVYEHVKKVHLKNDSVYCEPCGVTIKEKSNYMRHCDSLRHVEMLAKLQGDLPNNSPVEKHVPRGPVHYCEACDRTIKGHAAFRHHCETKFHKRNSTQNKEKVDNVDET</sequence>
<reference evidence="10" key="1">
    <citation type="submission" date="2025-08" db="UniProtKB">
        <authorList>
            <consortium name="RefSeq"/>
        </authorList>
    </citation>
    <scope>IDENTIFICATION</scope>
    <source>
        <strain evidence="10">15085-1641.00</strain>
        <tissue evidence="10">Whole body</tissue>
    </source>
</reference>
<evidence type="ECO:0000256" key="7">
    <source>
        <dbReference type="PROSITE-ProRule" id="PRU00042"/>
    </source>
</evidence>
<dbReference type="SMART" id="SM00451">
    <property type="entry name" value="ZnF_U1"/>
    <property type="match status" value="2"/>
</dbReference>
<dbReference type="GO" id="GO:0005634">
    <property type="term" value="C:nucleus"/>
    <property type="evidence" value="ECO:0007669"/>
    <property type="project" value="UniProtKB-SubCell"/>
</dbReference>
<evidence type="ECO:0000256" key="1">
    <source>
        <dbReference type="ARBA" id="ARBA00004123"/>
    </source>
</evidence>
<keyword evidence="4 7" id="KW-0863">Zinc-finger</keyword>
<evidence type="ECO:0000313" key="9">
    <source>
        <dbReference type="Proteomes" id="UP000504633"/>
    </source>
</evidence>
<evidence type="ECO:0000256" key="3">
    <source>
        <dbReference type="ARBA" id="ARBA00022737"/>
    </source>
</evidence>
<comment type="subcellular location">
    <subcellularLocation>
        <location evidence="1">Nucleus</location>
    </subcellularLocation>
</comment>
<gene>
    <name evidence="10" type="primary">LOC111595587</name>
</gene>
<name>A0A6J1LNM7_DROHY</name>
<dbReference type="PROSITE" id="PS00028">
    <property type="entry name" value="ZINC_FINGER_C2H2_1"/>
    <property type="match status" value="5"/>
</dbReference>
<evidence type="ECO:0000256" key="5">
    <source>
        <dbReference type="ARBA" id="ARBA00022833"/>
    </source>
</evidence>
<dbReference type="SMART" id="SM00355">
    <property type="entry name" value="ZnF_C2H2"/>
    <property type="match status" value="7"/>
</dbReference>
<keyword evidence="6" id="KW-0539">Nucleus</keyword>
<dbReference type="OMA" id="CYRRFYL"/>
<dbReference type="InterPro" id="IPR003604">
    <property type="entry name" value="Matrin/U1-like-C_Znf_C2H2"/>
</dbReference>
<keyword evidence="9" id="KW-1185">Reference proteome</keyword>
<evidence type="ECO:0000313" key="10">
    <source>
        <dbReference type="RefSeq" id="XP_023165166.2"/>
    </source>
</evidence>
<dbReference type="RefSeq" id="XP_023165166.2">
    <property type="nucleotide sequence ID" value="XM_023309398.2"/>
</dbReference>
<evidence type="ECO:0000259" key="8">
    <source>
        <dbReference type="PROSITE" id="PS50157"/>
    </source>
</evidence>
<keyword evidence="2" id="KW-0479">Metal-binding</keyword>
<dbReference type="GO" id="GO:0001228">
    <property type="term" value="F:DNA-binding transcription activator activity, RNA polymerase II-specific"/>
    <property type="evidence" value="ECO:0007669"/>
    <property type="project" value="TreeGrafter"/>
</dbReference>
<evidence type="ECO:0000256" key="4">
    <source>
        <dbReference type="ARBA" id="ARBA00022771"/>
    </source>
</evidence>
<feature type="domain" description="C2H2-type" evidence="8">
    <location>
        <begin position="454"/>
        <end position="482"/>
    </location>
</feature>
<dbReference type="PANTHER" id="PTHR24376:SF216">
    <property type="entry name" value="ZINC FINGER PROTEIN 420-LIKE"/>
    <property type="match status" value="1"/>
</dbReference>
<dbReference type="Gene3D" id="3.30.160.60">
    <property type="entry name" value="Classic Zinc Finger"/>
    <property type="match status" value="2"/>
</dbReference>
<evidence type="ECO:0000256" key="2">
    <source>
        <dbReference type="ARBA" id="ARBA00022723"/>
    </source>
</evidence>
<dbReference type="GeneID" id="111595587"/>
<dbReference type="SUPFAM" id="SSF57667">
    <property type="entry name" value="beta-beta-alpha zinc fingers"/>
    <property type="match status" value="2"/>
</dbReference>
<dbReference type="InterPro" id="IPR013087">
    <property type="entry name" value="Znf_C2H2_type"/>
</dbReference>
<evidence type="ECO:0000256" key="6">
    <source>
        <dbReference type="ARBA" id="ARBA00023242"/>
    </source>
</evidence>
<dbReference type="PANTHER" id="PTHR24376">
    <property type="entry name" value="ZINC FINGER PROTEIN"/>
    <property type="match status" value="1"/>
</dbReference>
<dbReference type="GO" id="GO:0008270">
    <property type="term" value="F:zinc ion binding"/>
    <property type="evidence" value="ECO:0007669"/>
    <property type="project" value="UniProtKB-KW"/>
</dbReference>
<dbReference type="KEGG" id="dhe:111595587"/>
<accession>A0A6J1LNM7</accession>
<dbReference type="InterPro" id="IPR036236">
    <property type="entry name" value="Znf_C2H2_sf"/>
</dbReference>
<dbReference type="AlphaFoldDB" id="A0A6J1LNM7"/>
<dbReference type="Proteomes" id="UP000504633">
    <property type="component" value="Unplaced"/>
</dbReference>
<keyword evidence="3" id="KW-0677">Repeat</keyword>
<organism evidence="9 10">
    <name type="scientific">Drosophila hydei</name>
    <name type="common">Fruit fly</name>
    <dbReference type="NCBI Taxonomy" id="7224"/>
    <lineage>
        <taxon>Eukaryota</taxon>
        <taxon>Metazoa</taxon>
        <taxon>Ecdysozoa</taxon>
        <taxon>Arthropoda</taxon>
        <taxon>Hexapoda</taxon>
        <taxon>Insecta</taxon>
        <taxon>Pterygota</taxon>
        <taxon>Neoptera</taxon>
        <taxon>Endopterygota</taxon>
        <taxon>Diptera</taxon>
        <taxon>Brachycera</taxon>
        <taxon>Muscomorpha</taxon>
        <taxon>Ephydroidea</taxon>
        <taxon>Drosophilidae</taxon>
        <taxon>Drosophila</taxon>
    </lineage>
</organism>
<keyword evidence="5" id="KW-0862">Zinc</keyword>
<feature type="domain" description="C2H2-type" evidence="8">
    <location>
        <begin position="347"/>
        <end position="370"/>
    </location>
</feature>
<dbReference type="GO" id="GO:0000978">
    <property type="term" value="F:RNA polymerase II cis-regulatory region sequence-specific DNA binding"/>
    <property type="evidence" value="ECO:0007669"/>
    <property type="project" value="TreeGrafter"/>
</dbReference>
<dbReference type="PROSITE" id="PS50157">
    <property type="entry name" value="ZINC_FINGER_C2H2_2"/>
    <property type="match status" value="3"/>
</dbReference>
<proteinExistence type="predicted"/>
<protein>
    <submittedName>
        <fullName evidence="10">Zinc finger protein 254</fullName>
    </submittedName>
</protein>